<organism evidence="2 3">
    <name type="scientific">Gymnopus androsaceus JB14</name>
    <dbReference type="NCBI Taxonomy" id="1447944"/>
    <lineage>
        <taxon>Eukaryota</taxon>
        <taxon>Fungi</taxon>
        <taxon>Dikarya</taxon>
        <taxon>Basidiomycota</taxon>
        <taxon>Agaricomycotina</taxon>
        <taxon>Agaricomycetes</taxon>
        <taxon>Agaricomycetidae</taxon>
        <taxon>Agaricales</taxon>
        <taxon>Marasmiineae</taxon>
        <taxon>Omphalotaceae</taxon>
        <taxon>Gymnopus</taxon>
    </lineage>
</organism>
<keyword evidence="1" id="KW-1133">Transmembrane helix</keyword>
<evidence type="ECO:0000256" key="1">
    <source>
        <dbReference type="SAM" id="Phobius"/>
    </source>
</evidence>
<dbReference type="EMBL" id="ML769532">
    <property type="protein sequence ID" value="KAE9395376.1"/>
    <property type="molecule type" value="Genomic_DNA"/>
</dbReference>
<dbReference type="Proteomes" id="UP000799118">
    <property type="component" value="Unassembled WGS sequence"/>
</dbReference>
<keyword evidence="1" id="KW-0812">Transmembrane</keyword>
<sequence length="179" mass="19818">MAFLTVSSLRRFSPAQFTQHLVIYYLPLIMQLKFISLIIAGFAIAFASARPLPEIDDSVCNMLYFLVAADTYSLLEDIDATGSLLCLSLTEIAALNIAATDGDDDAVDTAGSVAVCNMLYCLLTTNILLFVPQTLLMLLWMMNRRRHPDYMMSSNDEGRRVNVSMCHFGDLKFGELGLG</sequence>
<keyword evidence="1" id="KW-0472">Membrane</keyword>
<evidence type="ECO:0000313" key="2">
    <source>
        <dbReference type="EMBL" id="KAE9395376.1"/>
    </source>
</evidence>
<proteinExistence type="predicted"/>
<feature type="transmembrane region" description="Helical" evidence="1">
    <location>
        <begin position="117"/>
        <end position="142"/>
    </location>
</feature>
<feature type="transmembrane region" description="Helical" evidence="1">
    <location>
        <begin position="21"/>
        <end position="47"/>
    </location>
</feature>
<name>A0A6A4HC31_9AGAR</name>
<reference evidence="2" key="1">
    <citation type="journal article" date="2019" name="Environ. Microbiol.">
        <title>Fungal ecological strategies reflected in gene transcription - a case study of two litter decomposers.</title>
        <authorList>
            <person name="Barbi F."/>
            <person name="Kohler A."/>
            <person name="Barry K."/>
            <person name="Baskaran P."/>
            <person name="Daum C."/>
            <person name="Fauchery L."/>
            <person name="Ihrmark K."/>
            <person name="Kuo A."/>
            <person name="LaButti K."/>
            <person name="Lipzen A."/>
            <person name="Morin E."/>
            <person name="Grigoriev I.V."/>
            <person name="Henrissat B."/>
            <person name="Lindahl B."/>
            <person name="Martin F."/>
        </authorList>
    </citation>
    <scope>NUCLEOTIDE SEQUENCE</scope>
    <source>
        <strain evidence="2">JB14</strain>
    </source>
</reference>
<gene>
    <name evidence="2" type="ORF">BT96DRAFT_997692</name>
</gene>
<evidence type="ECO:0000313" key="3">
    <source>
        <dbReference type="Proteomes" id="UP000799118"/>
    </source>
</evidence>
<keyword evidence="3" id="KW-1185">Reference proteome</keyword>
<dbReference type="AlphaFoldDB" id="A0A6A4HC31"/>
<accession>A0A6A4HC31</accession>
<protein>
    <submittedName>
        <fullName evidence="2">Uncharacterized protein</fullName>
    </submittedName>
</protein>